<feature type="region of interest" description="Disordered" evidence="1">
    <location>
        <begin position="24"/>
        <end position="62"/>
    </location>
</feature>
<evidence type="ECO:0000313" key="2">
    <source>
        <dbReference type="EMBL" id="SCL35541.1"/>
    </source>
</evidence>
<sequence>MARTPEPFTDDEYAFLRHARFGELPPAVRPEERIAATETDARRDRPEPADGPHRWDLRHGGI</sequence>
<dbReference type="RefSeq" id="WP_091088688.1">
    <property type="nucleotide sequence ID" value="NZ_FMHT01000003.1"/>
</dbReference>
<dbReference type="Proteomes" id="UP000199699">
    <property type="component" value="Unassembled WGS sequence"/>
</dbReference>
<evidence type="ECO:0000256" key="1">
    <source>
        <dbReference type="SAM" id="MobiDB-lite"/>
    </source>
</evidence>
<proteinExistence type="predicted"/>
<evidence type="ECO:0000313" key="3">
    <source>
        <dbReference type="Proteomes" id="UP000199699"/>
    </source>
</evidence>
<accession>A0A1C6T1D1</accession>
<reference evidence="2 3" key="1">
    <citation type="submission" date="2016-06" db="EMBL/GenBank/DDBJ databases">
        <authorList>
            <person name="Kjaerup R.B."/>
            <person name="Dalgaard T.S."/>
            <person name="Juul-Madsen H.R."/>
        </authorList>
    </citation>
    <scope>NUCLEOTIDE SEQUENCE [LARGE SCALE GENOMIC DNA]</scope>
    <source>
        <strain evidence="2 3">DSM 43818</strain>
    </source>
</reference>
<organism evidence="2 3">
    <name type="scientific">Micromonospora nigra</name>
    <dbReference type="NCBI Taxonomy" id="145857"/>
    <lineage>
        <taxon>Bacteria</taxon>
        <taxon>Bacillati</taxon>
        <taxon>Actinomycetota</taxon>
        <taxon>Actinomycetes</taxon>
        <taxon>Micromonosporales</taxon>
        <taxon>Micromonosporaceae</taxon>
        <taxon>Micromonospora</taxon>
    </lineage>
</organism>
<dbReference type="STRING" id="145857.GA0070616_5254"/>
<name>A0A1C6T1D1_9ACTN</name>
<dbReference type="EMBL" id="FMHT01000003">
    <property type="protein sequence ID" value="SCL35541.1"/>
    <property type="molecule type" value="Genomic_DNA"/>
</dbReference>
<keyword evidence="3" id="KW-1185">Reference proteome</keyword>
<feature type="compositionally biased region" description="Basic and acidic residues" evidence="1">
    <location>
        <begin position="29"/>
        <end position="62"/>
    </location>
</feature>
<dbReference type="OrthoDB" id="3638127at2"/>
<gene>
    <name evidence="2" type="ORF">GA0070616_5254</name>
</gene>
<dbReference type="AlphaFoldDB" id="A0A1C6T1D1"/>
<protein>
    <submittedName>
        <fullName evidence="2">Uncharacterized protein</fullName>
    </submittedName>
</protein>